<gene>
    <name evidence="3" type="ORF">ABGN05_16610</name>
</gene>
<dbReference type="InterPro" id="IPR050272">
    <property type="entry name" value="Isochorismatase-like_hydrls"/>
</dbReference>
<evidence type="ECO:0000313" key="4">
    <source>
        <dbReference type="Proteomes" id="UP001556692"/>
    </source>
</evidence>
<evidence type="ECO:0000259" key="2">
    <source>
        <dbReference type="Pfam" id="PF00857"/>
    </source>
</evidence>
<dbReference type="Proteomes" id="UP001556692">
    <property type="component" value="Unassembled WGS sequence"/>
</dbReference>
<organism evidence="3 4">
    <name type="scientific">Aquibium pacificus</name>
    <dbReference type="NCBI Taxonomy" id="3153579"/>
    <lineage>
        <taxon>Bacteria</taxon>
        <taxon>Pseudomonadati</taxon>
        <taxon>Pseudomonadota</taxon>
        <taxon>Alphaproteobacteria</taxon>
        <taxon>Hyphomicrobiales</taxon>
        <taxon>Phyllobacteriaceae</taxon>
        <taxon>Aquibium</taxon>
    </lineage>
</organism>
<protein>
    <submittedName>
        <fullName evidence="3">Isochorismatase family protein</fullName>
    </submittedName>
</protein>
<dbReference type="RefSeq" id="WP_367955166.1">
    <property type="nucleotide sequence ID" value="NZ_JBDPGJ010000004.1"/>
</dbReference>
<accession>A0ABV3SKI0</accession>
<keyword evidence="1" id="KW-0378">Hydrolase</keyword>
<sequence length="209" mass="22407">MSSRQQASAQPVFGRQLGFGKRAALLVIDLTRAFTEPGRPLASDVRSVIAAANRLIDKAHERGQPVIFTTVFYDAPDFSDAGTWALKIGGQDDLRAGSNGSEIDPRLHRVKGDSLLVKKYASCFFGTDLSSRLTSLGVDTLVVCGVSTSGCVRATVVDAIQSGFRPIVAEEAVGDRWPEAHRQSLADLQAKYADVLPIDTVCDGMLRVG</sequence>
<comment type="caution">
    <text evidence="3">The sequence shown here is derived from an EMBL/GenBank/DDBJ whole genome shotgun (WGS) entry which is preliminary data.</text>
</comment>
<dbReference type="Pfam" id="PF00857">
    <property type="entry name" value="Isochorismatase"/>
    <property type="match status" value="1"/>
</dbReference>
<evidence type="ECO:0000313" key="3">
    <source>
        <dbReference type="EMBL" id="MEX0407282.1"/>
    </source>
</evidence>
<dbReference type="EMBL" id="JBDPGJ010000004">
    <property type="protein sequence ID" value="MEX0407282.1"/>
    <property type="molecule type" value="Genomic_DNA"/>
</dbReference>
<dbReference type="SUPFAM" id="SSF52499">
    <property type="entry name" value="Isochorismatase-like hydrolases"/>
    <property type="match status" value="1"/>
</dbReference>
<keyword evidence="4" id="KW-1185">Reference proteome</keyword>
<dbReference type="PANTHER" id="PTHR43540:SF1">
    <property type="entry name" value="ISOCHORISMATASE HYDROLASE"/>
    <property type="match status" value="1"/>
</dbReference>
<dbReference type="InterPro" id="IPR000868">
    <property type="entry name" value="Isochorismatase-like_dom"/>
</dbReference>
<dbReference type="InterPro" id="IPR036380">
    <property type="entry name" value="Isochorismatase-like_sf"/>
</dbReference>
<feature type="domain" description="Isochorismatase-like" evidence="2">
    <location>
        <begin position="23"/>
        <end position="196"/>
    </location>
</feature>
<evidence type="ECO:0000256" key="1">
    <source>
        <dbReference type="ARBA" id="ARBA00022801"/>
    </source>
</evidence>
<name>A0ABV3SKI0_9HYPH</name>
<dbReference type="PANTHER" id="PTHR43540">
    <property type="entry name" value="PEROXYUREIDOACRYLATE/UREIDOACRYLATE AMIDOHYDROLASE-RELATED"/>
    <property type="match status" value="1"/>
</dbReference>
<proteinExistence type="predicted"/>
<dbReference type="Gene3D" id="3.40.50.850">
    <property type="entry name" value="Isochorismatase-like"/>
    <property type="match status" value="1"/>
</dbReference>
<reference evidence="3 4" key="1">
    <citation type="submission" date="2024-05" db="EMBL/GenBank/DDBJ databases">
        <authorList>
            <person name="Jiang F."/>
        </authorList>
    </citation>
    <scope>NUCLEOTIDE SEQUENCE [LARGE SCALE GENOMIC DNA]</scope>
    <source>
        <strain evidence="3 4">LZ166</strain>
    </source>
</reference>